<sequence length="961" mass="108730">MQVSRRNFIVGSAVAAAGLGLYSLKPKTPAAIKAGPALPPLVSAKKIRYNDYSDIWREKWKWDKVVKGTHTRANCGDACSWDVYVRDGIAWREEQNAIYEPHRADVPDMNPRGCQKGACYTNLQLSEARLKYPLKRVGERGEGKWKRISWDEALNEICDKLIDVAIDQGTESIIFDDGTTNGGFGPETAGDVRFTEALNCTQMDSWAGVSDMPMGLVQTWGMFNSEGSADDWYMSDFIVIWVGNPNYTKIPEAHFFHEARYRGAKMCVIAPDLNPSSVHADMWVKLRPESDPAFGLAAAQVIIEEKLYKLDYILEQTDFPFLVRKDNQRFLRASDVVKGGDENALYFWDEATDKMVIAPGCMGDGDGGRSLKLGKLKPALSGTRSVKLLDGSTVECETVFDKLKLKLDTEYTPEQSAKIADMNPNVIRTFAREMAKAKSSMIYASWGACKHYHSDLFQRAMALLMDLTGNQGKQGGGIKVMSWWWLEGLGALNDGALTPMEKIKLIPKAVRGMSARDYEDVYTYVSNKQGWTPLMVFLYVHGGYKELWDKPHLQDKTLPRPLADYMRESIDKGWTKVSPREDRTPKAYIFTGCNMLRRWPSPQIAKKHLWPKLEMIVSVNFKMTTSGMYSDYVLPAAAYYEKVGIKYAVTYVPYVICSDKATEPLGESKNEWEIFGRMSKLISERAKARGVTTVRGWHDQPLDLTKVYAKHTDHGKFDPLDPEDPMRFMDEIFEKSPSVSARTGREALDMGAVPVIASARPGIINQNYSDYDPNDTHWAHRDFIEKKAAWPTLTGRMQFYIDHPWFLEGGEALPCHKESPMHDSKYPLRFAGGHNRWSIHSIWRDLKLLLRLQRGQPACWMNPKDTDARGIKDGDMVKVFNDHGAFECMVKVAPICAPGEVIMYHAWEPYQFKDWKGQQEPVEAPWKALHLAGGYSQLHYRMFYAGPSHVPHGAALEVVKA</sequence>
<dbReference type="EMBL" id="JQ292996">
    <property type="protein sequence ID" value="AFF61330.1"/>
    <property type="molecule type" value="Genomic_DNA"/>
</dbReference>
<dbReference type="AlphaFoldDB" id="H9NN94"/>
<keyword evidence="5" id="KW-0732">Signal</keyword>
<protein>
    <submittedName>
        <fullName evidence="10">Putative steroid C25 dehydrogenase-like alpha subunit</fullName>
    </submittedName>
</protein>
<dbReference type="SUPFAM" id="SSF50692">
    <property type="entry name" value="ADC-like"/>
    <property type="match status" value="1"/>
</dbReference>
<evidence type="ECO:0000256" key="6">
    <source>
        <dbReference type="ARBA" id="ARBA00023002"/>
    </source>
</evidence>
<dbReference type="GO" id="GO:0016491">
    <property type="term" value="F:oxidoreductase activity"/>
    <property type="evidence" value="ECO:0007669"/>
    <property type="project" value="UniProtKB-KW"/>
</dbReference>
<feature type="domain" description="4Fe-4S Mo/W bis-MGD-type" evidence="9">
    <location>
        <begin position="63"/>
        <end position="128"/>
    </location>
</feature>
<dbReference type="RefSeq" id="WP_154716736.1">
    <property type="nucleotide sequence ID" value="NZ_LT837803.1"/>
</dbReference>
<dbReference type="GO" id="GO:0043546">
    <property type="term" value="F:molybdopterin cofactor binding"/>
    <property type="evidence" value="ECO:0007669"/>
    <property type="project" value="InterPro"/>
</dbReference>
<dbReference type="InterPro" id="IPR006311">
    <property type="entry name" value="TAT_signal"/>
</dbReference>
<dbReference type="GO" id="GO:0046872">
    <property type="term" value="F:metal ion binding"/>
    <property type="evidence" value="ECO:0007669"/>
    <property type="project" value="UniProtKB-KW"/>
</dbReference>
<name>H9NN94_9PROT</name>
<gene>
    <name evidence="10" type="primary">s25dA4</name>
    <name evidence="11" type="synonym">s25dA</name>
    <name evidence="11" type="ORF">SDENCHOL_20206</name>
</gene>
<keyword evidence="6" id="KW-0560">Oxidoreductase</keyword>
<dbReference type="SUPFAM" id="SSF53706">
    <property type="entry name" value="Formate dehydrogenase/DMSO reductase, domains 1-3"/>
    <property type="match status" value="1"/>
</dbReference>
<dbReference type="NCBIfam" id="TIGR01409">
    <property type="entry name" value="TAT_signal_seq"/>
    <property type="match status" value="1"/>
</dbReference>
<dbReference type="PANTHER" id="PTHR43742">
    <property type="entry name" value="TRIMETHYLAMINE-N-OXIDE REDUCTASE"/>
    <property type="match status" value="1"/>
</dbReference>
<dbReference type="InterPro" id="IPR019546">
    <property type="entry name" value="TAT_signal_bac_arc"/>
</dbReference>
<dbReference type="PANTHER" id="PTHR43742:SF6">
    <property type="entry name" value="OXIDOREDUCTASE YYAE-RELATED"/>
    <property type="match status" value="1"/>
</dbReference>
<dbReference type="Gene3D" id="3.40.50.12440">
    <property type="match status" value="5"/>
</dbReference>
<keyword evidence="3" id="KW-0500">Molybdenum</keyword>
<evidence type="ECO:0000259" key="9">
    <source>
        <dbReference type="PROSITE" id="PS51669"/>
    </source>
</evidence>
<dbReference type="EMBL" id="LT837803">
    <property type="protein sequence ID" value="SMB26755.1"/>
    <property type="molecule type" value="Genomic_DNA"/>
</dbReference>
<dbReference type="Pfam" id="PF00384">
    <property type="entry name" value="Molybdopterin"/>
    <property type="match status" value="1"/>
</dbReference>
<accession>H9NN94</accession>
<dbReference type="InterPro" id="IPR006657">
    <property type="entry name" value="MoPterin_dinucl-bd_dom"/>
</dbReference>
<evidence type="ECO:0000256" key="5">
    <source>
        <dbReference type="ARBA" id="ARBA00022729"/>
    </source>
</evidence>
<comment type="similarity">
    <text evidence="2">Belongs to the prokaryotic molybdopterin-containing oxidoreductase family.</text>
</comment>
<evidence type="ECO:0000256" key="7">
    <source>
        <dbReference type="ARBA" id="ARBA00023004"/>
    </source>
</evidence>
<keyword evidence="8" id="KW-0411">Iron-sulfur</keyword>
<dbReference type="PROSITE" id="PS51669">
    <property type="entry name" value="4FE4S_MOW_BIS_MGD"/>
    <property type="match status" value="1"/>
</dbReference>
<dbReference type="Proteomes" id="UP000242886">
    <property type="component" value="Chromosome SDENCHOL"/>
</dbReference>
<evidence type="ECO:0000313" key="10">
    <source>
        <dbReference type="EMBL" id="AFF61330.1"/>
    </source>
</evidence>
<evidence type="ECO:0000256" key="4">
    <source>
        <dbReference type="ARBA" id="ARBA00022723"/>
    </source>
</evidence>
<dbReference type="InterPro" id="IPR009010">
    <property type="entry name" value="Asp_de-COase-like_dom_sf"/>
</dbReference>
<evidence type="ECO:0000256" key="2">
    <source>
        <dbReference type="ARBA" id="ARBA00010312"/>
    </source>
</evidence>
<evidence type="ECO:0000313" key="12">
    <source>
        <dbReference type="Proteomes" id="UP000242886"/>
    </source>
</evidence>
<keyword evidence="12" id="KW-1185">Reference proteome</keyword>
<reference evidence="11" key="2">
    <citation type="submission" date="2017-03" db="EMBL/GenBank/DDBJ databases">
        <authorList>
            <consortium name="AG Boll"/>
        </authorList>
    </citation>
    <scope>NUCLEOTIDE SEQUENCE [LARGE SCALE GENOMIC DNA]</scope>
    <source>
        <strain evidence="11">Chol</strain>
    </source>
</reference>
<reference evidence="10" key="1">
    <citation type="journal article" date="2012" name="J. Biol. Chem.">
        <title>Molybdoenzyme that catalyzes the anaerobic hydroxylation of a tertiary carbon atom in the side chain of cholesterol.</title>
        <authorList>
            <person name="Dermer J."/>
            <person name="Fuchs G."/>
        </authorList>
    </citation>
    <scope>NUCLEOTIDE SEQUENCE</scope>
    <source>
        <strain evidence="10">Chol-1ST</strain>
    </source>
</reference>
<dbReference type="InterPro" id="IPR050612">
    <property type="entry name" value="Prok_Mopterin_Oxidored"/>
</dbReference>
<evidence type="ECO:0000313" key="11">
    <source>
        <dbReference type="EMBL" id="SMB26755.1"/>
    </source>
</evidence>
<evidence type="ECO:0000256" key="1">
    <source>
        <dbReference type="ARBA" id="ARBA00001942"/>
    </source>
</evidence>
<keyword evidence="4" id="KW-0479">Metal-binding</keyword>
<dbReference type="InterPro" id="IPR006963">
    <property type="entry name" value="Mopterin_OxRdtase_4Fe-4S_dom"/>
</dbReference>
<comment type="cofactor">
    <cofactor evidence="1">
        <name>Mo-bis(molybdopterin guanine dinucleotide)</name>
        <dbReference type="ChEBI" id="CHEBI:60539"/>
    </cofactor>
</comment>
<dbReference type="InterPro" id="IPR006656">
    <property type="entry name" value="Mopterin_OxRdtase"/>
</dbReference>
<keyword evidence="7" id="KW-0408">Iron</keyword>
<evidence type="ECO:0000256" key="3">
    <source>
        <dbReference type="ARBA" id="ARBA00022505"/>
    </source>
</evidence>
<dbReference type="GO" id="GO:0051536">
    <property type="term" value="F:iron-sulfur cluster binding"/>
    <property type="evidence" value="ECO:0007669"/>
    <property type="project" value="UniProtKB-KW"/>
</dbReference>
<evidence type="ECO:0000256" key="8">
    <source>
        <dbReference type="ARBA" id="ARBA00023014"/>
    </source>
</evidence>
<dbReference type="PROSITE" id="PS51318">
    <property type="entry name" value="TAT"/>
    <property type="match status" value="1"/>
</dbReference>
<organism evidence="10">
    <name type="scientific">Sterolibacterium denitrificans</name>
    <dbReference type="NCBI Taxonomy" id="157592"/>
    <lineage>
        <taxon>Bacteria</taxon>
        <taxon>Pseudomonadati</taxon>
        <taxon>Pseudomonadota</taxon>
        <taxon>Betaproteobacteria</taxon>
        <taxon>Nitrosomonadales</taxon>
        <taxon>Sterolibacteriaceae</taxon>
        <taxon>Sterolibacterium</taxon>
    </lineage>
</organism>
<dbReference type="Pfam" id="PF01568">
    <property type="entry name" value="Molydop_binding"/>
    <property type="match status" value="1"/>
</dbReference>
<proteinExistence type="inferred from homology"/>